<comment type="caution">
    <text evidence="4">The sequence shown here is derived from an EMBL/GenBank/DDBJ whole genome shotgun (WGS) entry which is preliminary data.</text>
</comment>
<feature type="binding site" evidence="3">
    <location>
        <position position="130"/>
    </location>
    <ligand>
        <name>Fe cation</name>
        <dbReference type="ChEBI" id="CHEBI:24875"/>
    </ligand>
</feature>
<dbReference type="GO" id="GO:0006412">
    <property type="term" value="P:translation"/>
    <property type="evidence" value="ECO:0007669"/>
    <property type="project" value="UniProtKB-UniRule"/>
</dbReference>
<dbReference type="CDD" id="cd00487">
    <property type="entry name" value="Pep_deformylase"/>
    <property type="match status" value="1"/>
</dbReference>
<comment type="similarity">
    <text evidence="1 3">Belongs to the polypeptide deformylase family.</text>
</comment>
<feature type="active site" evidence="3">
    <location>
        <position position="131"/>
    </location>
</feature>
<accession>A0A9D1LDU7</accession>
<dbReference type="Gene3D" id="3.90.45.10">
    <property type="entry name" value="Peptide deformylase"/>
    <property type="match status" value="1"/>
</dbReference>
<dbReference type="GO" id="GO:0042586">
    <property type="term" value="F:peptide deformylase activity"/>
    <property type="evidence" value="ECO:0007669"/>
    <property type="project" value="UniProtKB-UniRule"/>
</dbReference>
<dbReference type="HAMAP" id="MF_00163">
    <property type="entry name" value="Pep_deformylase"/>
    <property type="match status" value="1"/>
</dbReference>
<keyword evidence="3" id="KW-0479">Metal-binding</keyword>
<dbReference type="NCBIfam" id="NF001159">
    <property type="entry name" value="PRK00150.1-3"/>
    <property type="match status" value="1"/>
</dbReference>
<dbReference type="InterPro" id="IPR036821">
    <property type="entry name" value="Peptide_deformylase_sf"/>
</dbReference>
<comment type="cofactor">
    <cofactor evidence="3">
        <name>Fe(2+)</name>
        <dbReference type="ChEBI" id="CHEBI:29033"/>
    </cofactor>
    <text evidence="3">Binds 1 Fe(2+) ion.</text>
</comment>
<name>A0A9D1LDU7_9FIRM</name>
<sequence length="162" mass="18481">MATRNIRKKGDPILKLKSRRVERFDERFFTLLDDMRETMYEADGCGLAAVQVGVLKRAVVIDVGNGPMELINPEIIETRGEQMEAEGCLSLPGEQGVTLRPQFVRVRAQDRTGEVREYTGEDLLARAMCHEIDHLDGILYTQRLAPKEALERFRREHPDAEV</sequence>
<evidence type="ECO:0000256" key="1">
    <source>
        <dbReference type="ARBA" id="ARBA00010759"/>
    </source>
</evidence>
<dbReference type="PIRSF" id="PIRSF004749">
    <property type="entry name" value="Pep_def"/>
    <property type="match status" value="1"/>
</dbReference>
<dbReference type="InterPro" id="IPR023635">
    <property type="entry name" value="Peptide_deformylase"/>
</dbReference>
<dbReference type="EMBL" id="DVMW01000001">
    <property type="protein sequence ID" value="HIU35037.1"/>
    <property type="molecule type" value="Genomic_DNA"/>
</dbReference>
<dbReference type="PANTHER" id="PTHR10458">
    <property type="entry name" value="PEPTIDE DEFORMYLASE"/>
    <property type="match status" value="1"/>
</dbReference>
<keyword evidence="3 4" id="KW-0378">Hydrolase</keyword>
<gene>
    <name evidence="3 4" type="primary">def</name>
    <name evidence="4" type="ORF">IAC53_00270</name>
</gene>
<keyword evidence="2 3" id="KW-0408">Iron</keyword>
<feature type="binding site" evidence="3">
    <location>
        <position position="88"/>
    </location>
    <ligand>
        <name>Fe cation</name>
        <dbReference type="ChEBI" id="CHEBI:24875"/>
    </ligand>
</feature>
<comment type="function">
    <text evidence="3">Removes the formyl group from the N-terminal Met of newly synthesized proteins. Requires at least a dipeptide for an efficient rate of reaction. N-terminal L-methionine is a prerequisite for activity but the enzyme has broad specificity at other positions.</text>
</comment>
<dbReference type="NCBIfam" id="TIGR00079">
    <property type="entry name" value="pept_deformyl"/>
    <property type="match status" value="1"/>
</dbReference>
<reference evidence="4" key="2">
    <citation type="journal article" date="2021" name="PeerJ">
        <title>Extensive microbial diversity within the chicken gut microbiome revealed by metagenomics and culture.</title>
        <authorList>
            <person name="Gilroy R."/>
            <person name="Ravi A."/>
            <person name="Getino M."/>
            <person name="Pursley I."/>
            <person name="Horton D.L."/>
            <person name="Alikhan N.F."/>
            <person name="Baker D."/>
            <person name="Gharbi K."/>
            <person name="Hall N."/>
            <person name="Watson M."/>
            <person name="Adriaenssens E.M."/>
            <person name="Foster-Nyarko E."/>
            <person name="Jarju S."/>
            <person name="Secka A."/>
            <person name="Antonio M."/>
            <person name="Oren A."/>
            <person name="Chaudhuri R.R."/>
            <person name="La Ragione R."/>
            <person name="Hildebrand F."/>
            <person name="Pallen M.J."/>
        </authorList>
    </citation>
    <scope>NUCLEOTIDE SEQUENCE</scope>
    <source>
        <strain evidence="4">ChiGjej1B1-19959</strain>
    </source>
</reference>
<dbReference type="PRINTS" id="PR01576">
    <property type="entry name" value="PDEFORMYLASE"/>
</dbReference>
<evidence type="ECO:0000256" key="3">
    <source>
        <dbReference type="HAMAP-Rule" id="MF_00163"/>
    </source>
</evidence>
<proteinExistence type="inferred from homology"/>
<dbReference type="Pfam" id="PF01327">
    <property type="entry name" value="Pep_deformylase"/>
    <property type="match status" value="1"/>
</dbReference>
<dbReference type="Proteomes" id="UP000824071">
    <property type="component" value="Unassembled WGS sequence"/>
</dbReference>
<organism evidence="4 5">
    <name type="scientific">Candidatus Fimenecus excrementigallinarum</name>
    <dbReference type="NCBI Taxonomy" id="2840816"/>
    <lineage>
        <taxon>Bacteria</taxon>
        <taxon>Bacillati</taxon>
        <taxon>Bacillota</taxon>
        <taxon>Clostridia</taxon>
        <taxon>Candidatus Fimenecus</taxon>
    </lineage>
</organism>
<evidence type="ECO:0000256" key="2">
    <source>
        <dbReference type="ARBA" id="ARBA00023004"/>
    </source>
</evidence>
<evidence type="ECO:0000313" key="5">
    <source>
        <dbReference type="Proteomes" id="UP000824071"/>
    </source>
</evidence>
<dbReference type="PANTHER" id="PTHR10458:SF22">
    <property type="entry name" value="PEPTIDE DEFORMYLASE"/>
    <property type="match status" value="1"/>
</dbReference>
<evidence type="ECO:0000313" key="4">
    <source>
        <dbReference type="EMBL" id="HIU35037.1"/>
    </source>
</evidence>
<dbReference type="SUPFAM" id="SSF56420">
    <property type="entry name" value="Peptide deformylase"/>
    <property type="match status" value="1"/>
</dbReference>
<feature type="binding site" evidence="3">
    <location>
        <position position="134"/>
    </location>
    <ligand>
        <name>Fe cation</name>
        <dbReference type="ChEBI" id="CHEBI:24875"/>
    </ligand>
</feature>
<dbReference type="GO" id="GO:0046872">
    <property type="term" value="F:metal ion binding"/>
    <property type="evidence" value="ECO:0007669"/>
    <property type="project" value="UniProtKB-KW"/>
</dbReference>
<protein>
    <recommendedName>
        <fullName evidence="3">Peptide deformylase</fullName>
        <shortName evidence="3">PDF</shortName>
        <ecNumber evidence="3">3.5.1.88</ecNumber>
    </recommendedName>
    <alternativeName>
        <fullName evidence="3">Polypeptide deformylase</fullName>
    </alternativeName>
</protein>
<dbReference type="EC" id="3.5.1.88" evidence="3"/>
<dbReference type="AlphaFoldDB" id="A0A9D1LDU7"/>
<comment type="catalytic activity">
    <reaction evidence="3">
        <text>N-terminal N-formyl-L-methionyl-[peptide] + H2O = N-terminal L-methionyl-[peptide] + formate</text>
        <dbReference type="Rhea" id="RHEA:24420"/>
        <dbReference type="Rhea" id="RHEA-COMP:10639"/>
        <dbReference type="Rhea" id="RHEA-COMP:10640"/>
        <dbReference type="ChEBI" id="CHEBI:15377"/>
        <dbReference type="ChEBI" id="CHEBI:15740"/>
        <dbReference type="ChEBI" id="CHEBI:49298"/>
        <dbReference type="ChEBI" id="CHEBI:64731"/>
        <dbReference type="EC" id="3.5.1.88"/>
    </reaction>
</comment>
<reference evidence="4" key="1">
    <citation type="submission" date="2020-10" db="EMBL/GenBank/DDBJ databases">
        <authorList>
            <person name="Gilroy R."/>
        </authorList>
    </citation>
    <scope>NUCLEOTIDE SEQUENCE</scope>
    <source>
        <strain evidence="4">ChiGjej1B1-19959</strain>
    </source>
</reference>
<keyword evidence="3" id="KW-0648">Protein biosynthesis</keyword>